<dbReference type="EMBL" id="JAENIL010000033">
    <property type="protein sequence ID" value="MBK1878632.1"/>
    <property type="molecule type" value="Genomic_DNA"/>
</dbReference>
<name>A0A934VQR9_9BACT</name>
<dbReference type="Proteomes" id="UP000617628">
    <property type="component" value="Unassembled WGS sequence"/>
</dbReference>
<keyword evidence="2" id="KW-1185">Reference proteome</keyword>
<protein>
    <submittedName>
        <fullName evidence="1">Uncharacterized protein</fullName>
    </submittedName>
</protein>
<comment type="caution">
    <text evidence="1">The sequence shown here is derived from an EMBL/GenBank/DDBJ whole genome shotgun (WGS) entry which is preliminary data.</text>
</comment>
<sequence>MAIREVTTSGSTIFDKAREGMERGNRKLNKAVSQVARGDFGPNPILEMSHAETMYGANARVIQAHYEMLGNTLDAKS</sequence>
<dbReference type="AlphaFoldDB" id="A0A934VQR9"/>
<organism evidence="1 2">
    <name type="scientific">Pelagicoccus mobilis</name>
    <dbReference type="NCBI Taxonomy" id="415221"/>
    <lineage>
        <taxon>Bacteria</taxon>
        <taxon>Pseudomonadati</taxon>
        <taxon>Verrucomicrobiota</taxon>
        <taxon>Opitutia</taxon>
        <taxon>Puniceicoccales</taxon>
        <taxon>Pelagicoccaceae</taxon>
        <taxon>Pelagicoccus</taxon>
    </lineage>
</organism>
<reference evidence="1" key="1">
    <citation type="submission" date="2021-01" db="EMBL/GenBank/DDBJ databases">
        <title>Modified the classification status of verrucomicrobia.</title>
        <authorList>
            <person name="Feng X."/>
        </authorList>
    </citation>
    <scope>NUCLEOTIDE SEQUENCE</scope>
    <source>
        <strain evidence="1">KCTC 13126</strain>
    </source>
</reference>
<dbReference type="RefSeq" id="WP_200356844.1">
    <property type="nucleotide sequence ID" value="NZ_JAENIL010000033.1"/>
</dbReference>
<proteinExistence type="predicted"/>
<accession>A0A934VQR9</accession>
<evidence type="ECO:0000313" key="2">
    <source>
        <dbReference type="Proteomes" id="UP000617628"/>
    </source>
</evidence>
<evidence type="ECO:0000313" key="1">
    <source>
        <dbReference type="EMBL" id="MBK1878632.1"/>
    </source>
</evidence>
<gene>
    <name evidence="1" type="ORF">JIN87_17255</name>
</gene>